<accession>A0A0B6XXI8</accession>
<feature type="non-terminal residue" evidence="1">
    <location>
        <position position="1"/>
    </location>
</feature>
<dbReference type="EMBL" id="HACG01001917">
    <property type="protein sequence ID" value="CEK48782.1"/>
    <property type="molecule type" value="Transcribed_RNA"/>
</dbReference>
<name>A0A0B6XXI8_9EUPU</name>
<sequence length="51" mass="5824">SNQIHTFLINKRQFCSRLRIKQSQNNIGASLQSQRCQCFDGSKTCFCGEVV</sequence>
<reference evidence="1" key="1">
    <citation type="submission" date="2014-12" db="EMBL/GenBank/DDBJ databases">
        <title>Insight into the proteome of Arion vulgaris.</title>
        <authorList>
            <person name="Aradska J."/>
            <person name="Bulat T."/>
            <person name="Smidak R."/>
            <person name="Sarate P."/>
            <person name="Gangsoo J."/>
            <person name="Sialana F."/>
            <person name="Bilban M."/>
            <person name="Lubec G."/>
        </authorList>
    </citation>
    <scope>NUCLEOTIDE SEQUENCE</scope>
    <source>
        <tissue evidence="1">Skin</tissue>
    </source>
</reference>
<protein>
    <submittedName>
        <fullName evidence="1">Uncharacterized protein</fullName>
    </submittedName>
</protein>
<evidence type="ECO:0000313" key="1">
    <source>
        <dbReference type="EMBL" id="CEK48782.1"/>
    </source>
</evidence>
<organism evidence="1">
    <name type="scientific">Arion vulgaris</name>
    <dbReference type="NCBI Taxonomy" id="1028688"/>
    <lineage>
        <taxon>Eukaryota</taxon>
        <taxon>Metazoa</taxon>
        <taxon>Spiralia</taxon>
        <taxon>Lophotrochozoa</taxon>
        <taxon>Mollusca</taxon>
        <taxon>Gastropoda</taxon>
        <taxon>Heterobranchia</taxon>
        <taxon>Euthyneura</taxon>
        <taxon>Panpulmonata</taxon>
        <taxon>Eupulmonata</taxon>
        <taxon>Stylommatophora</taxon>
        <taxon>Helicina</taxon>
        <taxon>Arionoidea</taxon>
        <taxon>Arionidae</taxon>
        <taxon>Arion</taxon>
    </lineage>
</organism>
<gene>
    <name evidence="1" type="primary">ORF5190</name>
</gene>
<proteinExistence type="predicted"/>
<dbReference type="AlphaFoldDB" id="A0A0B6XXI8"/>